<evidence type="ECO:0000256" key="6">
    <source>
        <dbReference type="ARBA" id="ARBA00023136"/>
    </source>
</evidence>
<dbReference type="InterPro" id="IPR001638">
    <property type="entry name" value="Solute-binding_3/MltF_N"/>
</dbReference>
<protein>
    <recommendedName>
        <fullName evidence="12">Ionotropic glutamate receptor C-terminal domain-containing protein</fullName>
    </recommendedName>
</protein>
<organism evidence="13 14">
    <name type="scientific">Cannabis sativa</name>
    <name type="common">Hemp</name>
    <name type="synonym">Marijuana</name>
    <dbReference type="NCBI Taxonomy" id="3483"/>
    <lineage>
        <taxon>Eukaryota</taxon>
        <taxon>Viridiplantae</taxon>
        <taxon>Streptophyta</taxon>
        <taxon>Embryophyta</taxon>
        <taxon>Tracheophyta</taxon>
        <taxon>Spermatophyta</taxon>
        <taxon>Magnoliopsida</taxon>
        <taxon>eudicotyledons</taxon>
        <taxon>Gunneridae</taxon>
        <taxon>Pentapetalae</taxon>
        <taxon>rosids</taxon>
        <taxon>fabids</taxon>
        <taxon>Rosales</taxon>
        <taxon>Cannabaceae</taxon>
        <taxon>Cannabis</taxon>
    </lineage>
</organism>
<comment type="caution">
    <text evidence="13">The sequence shown here is derived from an EMBL/GenBank/DDBJ whole genome shotgun (WGS) entry which is preliminary data.</text>
</comment>
<feature type="transmembrane region" description="Helical" evidence="11">
    <location>
        <begin position="1253"/>
        <end position="1272"/>
    </location>
</feature>
<keyword evidence="8" id="KW-0325">Glycoprotein</keyword>
<dbReference type="InterPro" id="IPR028082">
    <property type="entry name" value="Peripla_BP_I"/>
</dbReference>
<dbReference type="InterPro" id="IPR001320">
    <property type="entry name" value="Iontro_rcpt_C"/>
</dbReference>
<feature type="transmembrane region" description="Helical" evidence="11">
    <location>
        <begin position="554"/>
        <end position="574"/>
    </location>
</feature>
<dbReference type="SMART" id="SM00079">
    <property type="entry name" value="PBPe"/>
    <property type="match status" value="1"/>
</dbReference>
<keyword evidence="7" id="KW-0675">Receptor</keyword>
<evidence type="ECO:0000256" key="8">
    <source>
        <dbReference type="ARBA" id="ARBA00023180"/>
    </source>
</evidence>
<dbReference type="Gene3D" id="1.10.287.70">
    <property type="match status" value="2"/>
</dbReference>
<keyword evidence="10" id="KW-0407">Ion channel</keyword>
<dbReference type="GO" id="GO:0015276">
    <property type="term" value="F:ligand-gated monoatomic ion channel activity"/>
    <property type="evidence" value="ECO:0007669"/>
    <property type="project" value="InterPro"/>
</dbReference>
<keyword evidence="4 11" id="KW-1133">Transmembrane helix</keyword>
<evidence type="ECO:0000256" key="2">
    <source>
        <dbReference type="ARBA" id="ARBA00022448"/>
    </source>
</evidence>
<proteinExistence type="predicted"/>
<dbReference type="Gene3D" id="3.40.190.10">
    <property type="entry name" value="Periplasmic binding protein-like II"/>
    <property type="match status" value="2"/>
</dbReference>
<dbReference type="SUPFAM" id="SSF53822">
    <property type="entry name" value="Periplasmic binding protein-like I"/>
    <property type="match status" value="2"/>
</dbReference>
<dbReference type="PANTHER" id="PTHR18966">
    <property type="entry name" value="IONOTROPIC GLUTAMATE RECEPTOR"/>
    <property type="match status" value="1"/>
</dbReference>
<sequence length="1407" mass="160639">MLIRCSSISDDNKNNIVINIGGIIDESSRVGKEERIAITMAAKEYSHHYHHHHHHHISSLHITTSQRDPIKAALAGVQAIIMGSHSWEETSLVAKIGSEYHIPILSLTNPNLLPMWATQMWPSLIQLSPNNNLNQMKAIASIVQSWEWHQVTLIYEEDSISINDVLPHLSSSLKEVGARISQLVPLPPFFSSSFSITNQLERLKQNQSKVFVVHSSVEFALKLFDKAREMKMMETEYVWITTDSITNFVHSFNASTFSSMQGVLGLKSYFREEEEDDQNPYWQHFYQVFHKKFSSMYPKEYSHEPGMFAAQAYDATRAMALAITTKNIFSSNDHKEYGQVLGQILKSADFHTLSTNSSTNQNIFQIINVVGKGYRELGFWSNENSFSKTIQGGYNNTHKSSLKDLGQVFWPGGDWKTPKGWTISMNSKPLKIGVPSTSLFDKFLNVKEGEDHSLDSAKYSIVGFVINVFDEIVQNLPYHLPYTFIPFNGTYDELVEKIQLKEFDAVVGDVSMVANRYEYAEFTLPYTQSGLVMIVPLRSKTSNRAWLFLKPFTMSMWLLIVLVNIYNGFVVWLIERNHCPQIKNSSILDQIGILFWLAFSTLFSLHGDRLHSNLSRMTMLVWLFVALVITQTYTANLASMLTVQQLEPDIGSLQSSKAIFGYCTGSYLQRYLVEVLKYHPNQIREFHTQDEYAQALRTKQVAGIFLQIALAKLFLAKNCNKDFTMIPPTYSIGGFGFVRVQTIIMGSHSWEETSLVAKIGSEYHIPILSLTNPNLLPMWATQMWPSLIQLSPNNNLNQMKAIASIVQSWEWHQVTLIYEEDSISINDVLPHLSSSLKEVGARISQLVPLPPFFSSSFSITNQLERLKQNQSKVFVVHSSVEFALKLFDKAREMKMMETEYVWITTDSITNFVHSFNASTFSSMQGVLGLKSYFREEEEDDQNPYWQHFYQLFHKKFSSMYPKEYSHEPGMFAAQAYDATRAMALAITTKKFFSSNRKEYEQELLGQILKSVDFHGLSTSTTNHQNIFQIINVVGKGYRELGFWSNEYGFSKTIEGGNINTHKSSLKDLGQVFWPGGDWKTPKGWTIPMNPKPLKIGVPSISLFDKLVNVKEGEDHSLDSAKIFNNITFSGFVINVFDEIVQKLPYHLPYTFIPFNVTYDELVEKIQLKEFDAVVGDVSMVANRYEYAEFTLPYTQSGLVMIVPLRSKTSNRAWLFLKPFTMSMWLLIVLVNIYNGFVVWLIERNHCPQIKNSSILDQIGILFWLAFSTLFSLHGDRLHSNLSRMTMLVWLFVALVITQTYTANLASMLTVQQLEPDIGSLQSSKAIFGYCTGSYLQRYLVEVLKYHPNQIREFHTQDEYAQALRTKQVAGIFLQIALAKLFLAKNCNKDFTMIPPTYSIGGFGFVSS</sequence>
<name>A0A7J6HF93_CANSA</name>
<keyword evidence="9" id="KW-1071">Ligand-gated ion channel</keyword>
<evidence type="ECO:0000256" key="5">
    <source>
        <dbReference type="ARBA" id="ARBA00023065"/>
    </source>
</evidence>
<keyword evidence="3 11" id="KW-0812">Transmembrane</keyword>
<evidence type="ECO:0000313" key="14">
    <source>
        <dbReference type="Proteomes" id="UP000583929"/>
    </source>
</evidence>
<keyword evidence="5" id="KW-0406">Ion transport</keyword>
<evidence type="ECO:0000256" key="7">
    <source>
        <dbReference type="ARBA" id="ARBA00023170"/>
    </source>
</evidence>
<dbReference type="InterPro" id="IPR015683">
    <property type="entry name" value="Ionotropic_Glu_rcpt"/>
</dbReference>
<evidence type="ECO:0000259" key="12">
    <source>
        <dbReference type="SMART" id="SM00079"/>
    </source>
</evidence>
<feature type="transmembrane region" description="Helical" evidence="11">
    <location>
        <begin position="1284"/>
        <end position="1302"/>
    </location>
</feature>
<dbReference type="Gene3D" id="3.40.50.2300">
    <property type="match status" value="4"/>
</dbReference>
<accession>A0A7J6HF93</accession>
<evidence type="ECO:0000256" key="9">
    <source>
        <dbReference type="ARBA" id="ARBA00023286"/>
    </source>
</evidence>
<keyword evidence="2" id="KW-0813">Transport</keyword>
<dbReference type="FunFam" id="3.40.50.2300:FF:000188">
    <property type="entry name" value="Glutamate receptor"/>
    <property type="match status" value="2"/>
</dbReference>
<dbReference type="FunFam" id="1.10.287.70:FF:000172">
    <property type="entry name" value="Glutamate receptor"/>
    <property type="match status" value="2"/>
</dbReference>
<dbReference type="InterPro" id="IPR001828">
    <property type="entry name" value="ANF_lig-bd_rcpt"/>
</dbReference>
<evidence type="ECO:0000313" key="13">
    <source>
        <dbReference type="EMBL" id="KAF4393993.1"/>
    </source>
</evidence>
<feature type="transmembrane region" description="Helical" evidence="11">
    <location>
        <begin position="1214"/>
        <end position="1241"/>
    </location>
</feature>
<dbReference type="Proteomes" id="UP000583929">
    <property type="component" value="Unassembled WGS sequence"/>
</dbReference>
<reference evidence="13 14" key="1">
    <citation type="journal article" date="2020" name="bioRxiv">
        <title>Sequence and annotation of 42 cannabis genomes reveals extensive copy number variation in cannabinoid synthesis and pathogen resistance genes.</title>
        <authorList>
            <person name="Mckernan K.J."/>
            <person name="Helbert Y."/>
            <person name="Kane L.T."/>
            <person name="Ebling H."/>
            <person name="Zhang L."/>
            <person name="Liu B."/>
            <person name="Eaton Z."/>
            <person name="Mclaughlin S."/>
            <person name="Kingan S."/>
            <person name="Baybayan P."/>
            <person name="Concepcion G."/>
            <person name="Jordan M."/>
            <person name="Riva A."/>
            <person name="Barbazuk W."/>
            <person name="Harkins T."/>
        </authorList>
    </citation>
    <scope>NUCLEOTIDE SEQUENCE [LARGE SCALE GENOMIC DNA]</scope>
    <source>
        <strain evidence="14">cv. Jamaican Lion 4</strain>
        <tissue evidence="13">Leaf</tissue>
    </source>
</reference>
<gene>
    <name evidence="13" type="ORF">G4B88_025962</name>
</gene>
<evidence type="ECO:0000256" key="11">
    <source>
        <dbReference type="SAM" id="Phobius"/>
    </source>
</evidence>
<dbReference type="GO" id="GO:0016020">
    <property type="term" value="C:membrane"/>
    <property type="evidence" value="ECO:0007669"/>
    <property type="project" value="UniProtKB-SubCell"/>
</dbReference>
<comment type="subcellular location">
    <subcellularLocation>
        <location evidence="1">Membrane</location>
        <topology evidence="1">Multi-pass membrane protein</topology>
    </subcellularLocation>
</comment>
<evidence type="ECO:0000256" key="4">
    <source>
        <dbReference type="ARBA" id="ARBA00022989"/>
    </source>
</evidence>
<dbReference type="SUPFAM" id="SSF53850">
    <property type="entry name" value="Periplasmic binding protein-like II"/>
    <property type="match status" value="2"/>
</dbReference>
<evidence type="ECO:0000256" key="1">
    <source>
        <dbReference type="ARBA" id="ARBA00004141"/>
    </source>
</evidence>
<dbReference type="EMBL" id="JAATIQ010000047">
    <property type="protein sequence ID" value="KAF4393993.1"/>
    <property type="molecule type" value="Genomic_DNA"/>
</dbReference>
<evidence type="ECO:0000256" key="3">
    <source>
        <dbReference type="ARBA" id="ARBA00022692"/>
    </source>
</evidence>
<dbReference type="Pfam" id="PF01094">
    <property type="entry name" value="ANF_receptor"/>
    <property type="match status" value="2"/>
</dbReference>
<keyword evidence="14" id="KW-1185">Reference proteome</keyword>
<evidence type="ECO:0000256" key="10">
    <source>
        <dbReference type="ARBA" id="ARBA00023303"/>
    </source>
</evidence>
<keyword evidence="6 11" id="KW-0472">Membrane</keyword>
<dbReference type="Pfam" id="PF00497">
    <property type="entry name" value="SBP_bac_3"/>
    <property type="match status" value="1"/>
</dbReference>
<feature type="transmembrane region" description="Helical" evidence="11">
    <location>
        <begin position="619"/>
        <end position="638"/>
    </location>
</feature>
<feature type="domain" description="Ionotropic glutamate receptor C-terminal" evidence="12">
    <location>
        <begin position="431"/>
        <end position="786"/>
    </location>
</feature>
<dbReference type="FunFam" id="3.40.190.10:FF:000054">
    <property type="entry name" value="Glutamate receptor"/>
    <property type="match status" value="2"/>
</dbReference>
<dbReference type="Pfam" id="PF00060">
    <property type="entry name" value="Lig_chan"/>
    <property type="match status" value="2"/>
</dbReference>